<evidence type="ECO:0000313" key="2">
    <source>
        <dbReference type="EMBL" id="KAG6755349.1"/>
    </source>
</evidence>
<feature type="region of interest" description="Disordered" evidence="1">
    <location>
        <begin position="47"/>
        <end position="78"/>
    </location>
</feature>
<sequence>MVIQSLAAATWDQSEGFSTSLCQWGRASVQELKLRVLLETKGRVNRKSRYAGKGGNDKSGSSSKVSSSTVPSTPRTQGEILQSSNLKSFSFSELKAANRNFRPDSVSGKDGFGCVFTSSYIKEEEYSIHALHCILIPRKLQIYFDRVLSPVKHGIRNMTFTV</sequence>
<reference evidence="2" key="1">
    <citation type="journal article" date="2020" name="bioRxiv">
        <title>Hybrid origin of Populus tomentosa Carr. identified through genome sequencing and phylogenomic analysis.</title>
        <authorList>
            <person name="An X."/>
            <person name="Gao K."/>
            <person name="Chen Z."/>
            <person name="Li J."/>
            <person name="Yang X."/>
            <person name="Yang X."/>
            <person name="Zhou J."/>
            <person name="Guo T."/>
            <person name="Zhao T."/>
            <person name="Huang S."/>
            <person name="Miao D."/>
            <person name="Khan W.U."/>
            <person name="Rao P."/>
            <person name="Ye M."/>
            <person name="Lei B."/>
            <person name="Liao W."/>
            <person name="Wang J."/>
            <person name="Ji L."/>
            <person name="Li Y."/>
            <person name="Guo B."/>
            <person name="Mustafa N.S."/>
            <person name="Li S."/>
            <person name="Yun Q."/>
            <person name="Keller S.R."/>
            <person name="Mao J."/>
            <person name="Zhang R."/>
            <person name="Strauss S.H."/>
        </authorList>
    </citation>
    <scope>NUCLEOTIDE SEQUENCE</scope>
    <source>
        <strain evidence="2">GM15</strain>
        <tissue evidence="2">Leaf</tissue>
    </source>
</reference>
<name>A0A8X8CIX6_POPTO</name>
<evidence type="ECO:0000256" key="1">
    <source>
        <dbReference type="SAM" id="MobiDB-lite"/>
    </source>
</evidence>
<protein>
    <submittedName>
        <fullName evidence="2">Uncharacterized protein</fullName>
    </submittedName>
</protein>
<accession>A0A8X8CIX6</accession>
<proteinExistence type="predicted"/>
<feature type="compositionally biased region" description="Low complexity" evidence="1">
    <location>
        <begin position="58"/>
        <end position="74"/>
    </location>
</feature>
<comment type="caution">
    <text evidence="2">The sequence shown here is derived from an EMBL/GenBank/DDBJ whole genome shotgun (WGS) entry which is preliminary data.</text>
</comment>
<dbReference type="Proteomes" id="UP000886885">
    <property type="component" value="Chromosome 11D"/>
</dbReference>
<organism evidence="2 3">
    <name type="scientific">Populus tomentosa</name>
    <name type="common">Chinese white poplar</name>
    <dbReference type="NCBI Taxonomy" id="118781"/>
    <lineage>
        <taxon>Eukaryota</taxon>
        <taxon>Viridiplantae</taxon>
        <taxon>Streptophyta</taxon>
        <taxon>Embryophyta</taxon>
        <taxon>Tracheophyta</taxon>
        <taxon>Spermatophyta</taxon>
        <taxon>Magnoliopsida</taxon>
        <taxon>eudicotyledons</taxon>
        <taxon>Gunneridae</taxon>
        <taxon>Pentapetalae</taxon>
        <taxon>rosids</taxon>
        <taxon>fabids</taxon>
        <taxon>Malpighiales</taxon>
        <taxon>Salicaceae</taxon>
        <taxon>Saliceae</taxon>
        <taxon>Populus</taxon>
    </lineage>
</organism>
<gene>
    <name evidence="2" type="ORF">POTOM_041170</name>
</gene>
<dbReference type="AlphaFoldDB" id="A0A8X8CIX6"/>
<evidence type="ECO:0000313" key="3">
    <source>
        <dbReference type="Proteomes" id="UP000886885"/>
    </source>
</evidence>
<keyword evidence="3" id="KW-1185">Reference proteome</keyword>
<dbReference type="OrthoDB" id="4062651at2759"/>
<dbReference type="EMBL" id="JAAWWB010000022">
    <property type="protein sequence ID" value="KAG6755349.1"/>
    <property type="molecule type" value="Genomic_DNA"/>
</dbReference>